<evidence type="ECO:0000313" key="2">
    <source>
        <dbReference type="EMBL" id="GAA0503843.1"/>
    </source>
</evidence>
<evidence type="ECO:0000313" key="5">
    <source>
        <dbReference type="Proteomes" id="UP001500220"/>
    </source>
</evidence>
<reference evidence="3 4" key="2">
    <citation type="journal article" date="2014" name="Int. J. Syst. Evol. Microbiol.">
        <title>Complete genome sequence of Corynebacterium casei LMG S-19264T (=DSM 44701T), isolated from a smear-ripened cheese.</title>
        <authorList>
            <consortium name="US DOE Joint Genome Institute (JGI-PGF)"/>
            <person name="Walter F."/>
            <person name="Albersmeier A."/>
            <person name="Kalinowski J."/>
            <person name="Ruckert C."/>
        </authorList>
    </citation>
    <scope>NUCLEOTIDE SEQUENCE [LARGE SCALE GENOMIC DNA]</scope>
    <source>
        <strain evidence="3 4">CGMCC 4.7206</strain>
    </source>
</reference>
<reference evidence="5" key="3">
    <citation type="journal article" date="2019" name="Int. J. Syst. Evol. Microbiol.">
        <title>The Global Catalogue of Microorganisms (GCM) 10K type strain sequencing project: providing services to taxonomists for standard genome sequencing and annotation.</title>
        <authorList>
            <consortium name="The Broad Institute Genomics Platform"/>
            <consortium name="The Broad Institute Genome Sequencing Center for Infectious Disease"/>
            <person name="Wu L."/>
            <person name="Ma J."/>
        </authorList>
    </citation>
    <scope>NUCLEOTIDE SEQUENCE [LARGE SCALE GENOMIC DNA]</scope>
    <source>
        <strain evidence="5">JCM 10664</strain>
    </source>
</reference>
<dbReference type="Proteomes" id="UP001500220">
    <property type="component" value="Unassembled WGS sequence"/>
</dbReference>
<sequence>MYWHAWSGRVIVPFEPREAFTVPAHRTTFVARKSPIDTAKTNGHYAADPINALLNYAYRLAEIECRLACLGGRARSRDGLPPFRQTQPRFPRSGSVGNAAP</sequence>
<evidence type="ECO:0000313" key="4">
    <source>
        <dbReference type="Proteomes" id="UP000597989"/>
    </source>
</evidence>
<evidence type="ECO:0000256" key="1">
    <source>
        <dbReference type="SAM" id="MobiDB-lite"/>
    </source>
</evidence>
<gene>
    <name evidence="2" type="ORF">GCM10009545_01950</name>
    <name evidence="3" type="ORF">GCM10011581_25900</name>
</gene>
<dbReference type="AlphaFoldDB" id="A0A917JXZ8"/>
<dbReference type="InterPro" id="IPR042206">
    <property type="entry name" value="CRISPR-assoc_Cas1_C"/>
</dbReference>
<proteinExistence type="predicted"/>
<dbReference type="Gene3D" id="1.20.120.920">
    <property type="entry name" value="CRISPR-associated endonuclease Cas1, C-terminal domain"/>
    <property type="match status" value="1"/>
</dbReference>
<reference evidence="2" key="1">
    <citation type="journal article" date="2014" name="Int. J. Syst. Evol. Microbiol.">
        <title>Complete genome of a new Firmicutes species belonging to the dominant human colonic microbiota ('Ruminococcus bicirculans') reveals two chromosomes and a selective capacity to utilize plant glucans.</title>
        <authorList>
            <consortium name="NISC Comparative Sequencing Program"/>
            <person name="Wegmann U."/>
            <person name="Louis P."/>
            <person name="Goesmann A."/>
            <person name="Henrissat B."/>
            <person name="Duncan S.H."/>
            <person name="Flint H.J."/>
        </authorList>
    </citation>
    <scope>NUCLEOTIDE SEQUENCE</scope>
    <source>
        <strain evidence="2">JCM 10664</strain>
    </source>
</reference>
<comment type="caution">
    <text evidence="3">The sequence shown here is derived from an EMBL/GenBank/DDBJ whole genome shotgun (WGS) entry which is preliminary data.</text>
</comment>
<dbReference type="EMBL" id="BMMT01000008">
    <property type="protein sequence ID" value="GGI87663.1"/>
    <property type="molecule type" value="Genomic_DNA"/>
</dbReference>
<protein>
    <submittedName>
        <fullName evidence="3">Uncharacterized protein</fullName>
    </submittedName>
</protein>
<dbReference type="Proteomes" id="UP000597989">
    <property type="component" value="Unassembled WGS sequence"/>
</dbReference>
<accession>A0A917JXZ8</accession>
<feature type="compositionally biased region" description="Low complexity" evidence="1">
    <location>
        <begin position="81"/>
        <end position="92"/>
    </location>
</feature>
<reference evidence="2" key="5">
    <citation type="submission" date="2023-12" db="EMBL/GenBank/DDBJ databases">
        <authorList>
            <person name="Sun Q."/>
            <person name="Inoue M."/>
        </authorList>
    </citation>
    <scope>NUCLEOTIDE SEQUENCE</scope>
    <source>
        <strain evidence="2">JCM 10664</strain>
    </source>
</reference>
<evidence type="ECO:0000313" key="3">
    <source>
        <dbReference type="EMBL" id="GGI87663.1"/>
    </source>
</evidence>
<organism evidence="3 4">
    <name type="scientific">Saccharopolyspora thermophila</name>
    <dbReference type="NCBI Taxonomy" id="89367"/>
    <lineage>
        <taxon>Bacteria</taxon>
        <taxon>Bacillati</taxon>
        <taxon>Actinomycetota</taxon>
        <taxon>Actinomycetes</taxon>
        <taxon>Pseudonocardiales</taxon>
        <taxon>Pseudonocardiaceae</taxon>
        <taxon>Saccharopolyspora</taxon>
    </lineage>
</organism>
<name>A0A917JXZ8_9PSEU</name>
<reference evidence="3" key="4">
    <citation type="submission" date="2020-09" db="EMBL/GenBank/DDBJ databases">
        <authorList>
            <person name="Sun Q."/>
            <person name="Zhou Y."/>
        </authorList>
    </citation>
    <scope>NUCLEOTIDE SEQUENCE</scope>
    <source>
        <strain evidence="3">CGMCC 4.7206</strain>
    </source>
</reference>
<keyword evidence="5" id="KW-1185">Reference proteome</keyword>
<feature type="region of interest" description="Disordered" evidence="1">
    <location>
        <begin position="73"/>
        <end position="101"/>
    </location>
</feature>
<dbReference type="EMBL" id="BAAAHC010000001">
    <property type="protein sequence ID" value="GAA0503843.1"/>
    <property type="molecule type" value="Genomic_DNA"/>
</dbReference>